<evidence type="ECO:0000313" key="1">
    <source>
        <dbReference type="EMBL" id="QHU29707.1"/>
    </source>
</evidence>
<dbReference type="EMBL" id="MN740493">
    <property type="protein sequence ID" value="QHU29707.1"/>
    <property type="molecule type" value="Genomic_DNA"/>
</dbReference>
<dbReference type="AlphaFoldDB" id="A0A6C0LGU6"/>
<accession>A0A6C0LGU6</accession>
<proteinExistence type="predicted"/>
<sequence>MEQIIEYMNNRNYHNKGKIIYHNNLTLLEIQVSLCKLLNECYVFTEFKQDTYTAFQLYKKNLFGFVKQNNNMIYIWKIK</sequence>
<protein>
    <submittedName>
        <fullName evidence="1">Uncharacterized protein</fullName>
    </submittedName>
</protein>
<organism evidence="1">
    <name type="scientific">viral metagenome</name>
    <dbReference type="NCBI Taxonomy" id="1070528"/>
    <lineage>
        <taxon>unclassified sequences</taxon>
        <taxon>metagenomes</taxon>
        <taxon>organismal metagenomes</taxon>
    </lineage>
</organism>
<reference evidence="1" key="1">
    <citation type="journal article" date="2020" name="Nature">
        <title>Giant virus diversity and host interactions through global metagenomics.</title>
        <authorList>
            <person name="Schulz F."/>
            <person name="Roux S."/>
            <person name="Paez-Espino D."/>
            <person name="Jungbluth S."/>
            <person name="Walsh D.A."/>
            <person name="Denef V.J."/>
            <person name="McMahon K.D."/>
            <person name="Konstantinidis K.T."/>
            <person name="Eloe-Fadrosh E.A."/>
            <person name="Kyrpides N.C."/>
            <person name="Woyke T."/>
        </authorList>
    </citation>
    <scope>NUCLEOTIDE SEQUENCE</scope>
    <source>
        <strain evidence="1">GVMAG-M-3300027804-48</strain>
    </source>
</reference>
<name>A0A6C0LGU6_9ZZZZ</name>